<accession>A0A850H6G0</accession>
<proteinExistence type="predicted"/>
<reference evidence="1 2" key="1">
    <citation type="submission" date="2020-06" db="EMBL/GenBank/DDBJ databases">
        <title>Altererythrobacter lutimaris sp. nov., a marine bacterium isolated from a tidal flat.</title>
        <authorList>
            <person name="Kim D."/>
            <person name="Yoo Y."/>
            <person name="Kim J.-J."/>
        </authorList>
    </citation>
    <scope>NUCLEOTIDE SEQUENCE [LARGE SCALE GENOMIC DNA]</scope>
    <source>
        <strain evidence="1 2">JGD-16</strain>
    </source>
</reference>
<name>A0A850H6G0_9SPHN</name>
<keyword evidence="2" id="KW-1185">Reference proteome</keyword>
<dbReference type="AlphaFoldDB" id="A0A850H6G0"/>
<evidence type="ECO:0008006" key="3">
    <source>
        <dbReference type="Google" id="ProtNLM"/>
    </source>
</evidence>
<comment type="caution">
    <text evidence="1">The sequence shown here is derived from an EMBL/GenBank/DDBJ whole genome shotgun (WGS) entry which is preliminary data.</text>
</comment>
<dbReference type="RefSeq" id="WP_176271731.1">
    <property type="nucleotide sequence ID" value="NZ_JABWTA010000001.1"/>
</dbReference>
<sequence>MASVKEIVLGAIKDINEDLDMEQFANPTDETPLYGDESELDSLSLVMLVGETEARINDEFDKAIVIASEKAMSMRNSPFRSIGALVEFIEGELAEA</sequence>
<dbReference type="Proteomes" id="UP000546031">
    <property type="component" value="Unassembled WGS sequence"/>
</dbReference>
<dbReference type="InterPro" id="IPR036736">
    <property type="entry name" value="ACP-like_sf"/>
</dbReference>
<dbReference type="Gene3D" id="1.10.1200.10">
    <property type="entry name" value="ACP-like"/>
    <property type="match status" value="1"/>
</dbReference>
<protein>
    <recommendedName>
        <fullName evidence="3">Acyl carrier protein</fullName>
    </recommendedName>
</protein>
<evidence type="ECO:0000313" key="1">
    <source>
        <dbReference type="EMBL" id="NVE93359.1"/>
    </source>
</evidence>
<evidence type="ECO:0000313" key="2">
    <source>
        <dbReference type="Proteomes" id="UP000546031"/>
    </source>
</evidence>
<gene>
    <name evidence="1" type="ORF">HUO12_00440</name>
</gene>
<organism evidence="1 2">
    <name type="scientific">Altererythrobacter lutimaris</name>
    <dbReference type="NCBI Taxonomy" id="2743979"/>
    <lineage>
        <taxon>Bacteria</taxon>
        <taxon>Pseudomonadati</taxon>
        <taxon>Pseudomonadota</taxon>
        <taxon>Alphaproteobacteria</taxon>
        <taxon>Sphingomonadales</taxon>
        <taxon>Erythrobacteraceae</taxon>
        <taxon>Altererythrobacter</taxon>
    </lineage>
</organism>
<dbReference type="EMBL" id="JABWTA010000001">
    <property type="protein sequence ID" value="NVE93359.1"/>
    <property type="molecule type" value="Genomic_DNA"/>
</dbReference>